<feature type="domain" description="Carrier" evidence="1">
    <location>
        <begin position="1034"/>
        <end position="1108"/>
    </location>
</feature>
<dbReference type="InterPro" id="IPR010071">
    <property type="entry name" value="AA_adenyl_dom"/>
</dbReference>
<dbReference type="Pfam" id="PF18563">
    <property type="entry name" value="TubC_N"/>
    <property type="match status" value="1"/>
</dbReference>
<dbReference type="InterPro" id="IPR045851">
    <property type="entry name" value="AMP-bd_C_sf"/>
</dbReference>
<dbReference type="EMBL" id="JBHSGV010000009">
    <property type="protein sequence ID" value="MFC4749813.1"/>
    <property type="molecule type" value="Genomic_DNA"/>
</dbReference>
<dbReference type="InterPro" id="IPR041464">
    <property type="entry name" value="TubC_N"/>
</dbReference>
<dbReference type="PANTHER" id="PTHR45527:SF1">
    <property type="entry name" value="FATTY ACID SYNTHASE"/>
    <property type="match status" value="1"/>
</dbReference>
<dbReference type="Pfam" id="PF00668">
    <property type="entry name" value="Condensation"/>
    <property type="match status" value="2"/>
</dbReference>
<gene>
    <name evidence="2" type="ORF">ACFO5S_20340</name>
</gene>
<protein>
    <submittedName>
        <fullName evidence="2">Non-ribosomal peptide synthetase</fullName>
    </submittedName>
</protein>
<dbReference type="Gene3D" id="2.30.38.10">
    <property type="entry name" value="Luciferase, Domain 3"/>
    <property type="match status" value="1"/>
</dbReference>
<evidence type="ECO:0000313" key="3">
    <source>
        <dbReference type="Proteomes" id="UP001595935"/>
    </source>
</evidence>
<reference evidence="3" key="1">
    <citation type="journal article" date="2019" name="Int. J. Syst. Evol. Microbiol.">
        <title>The Global Catalogue of Microorganisms (GCM) 10K type strain sequencing project: providing services to taxonomists for standard genome sequencing and annotation.</title>
        <authorList>
            <consortium name="The Broad Institute Genomics Platform"/>
            <consortium name="The Broad Institute Genome Sequencing Center for Infectious Disease"/>
            <person name="Wu L."/>
            <person name="Ma J."/>
        </authorList>
    </citation>
    <scope>NUCLEOTIDE SEQUENCE [LARGE SCALE GENOMIC DNA]</scope>
    <source>
        <strain evidence="3">WYCCWR 13023</strain>
    </source>
</reference>
<evidence type="ECO:0000259" key="1">
    <source>
        <dbReference type="PROSITE" id="PS50075"/>
    </source>
</evidence>
<dbReference type="RefSeq" id="WP_213259839.1">
    <property type="nucleotide sequence ID" value="NZ_JAGYWA010000009.1"/>
</dbReference>
<dbReference type="Gene3D" id="1.10.1200.10">
    <property type="entry name" value="ACP-like"/>
    <property type="match status" value="1"/>
</dbReference>
<dbReference type="PROSITE" id="PS50075">
    <property type="entry name" value="CARRIER"/>
    <property type="match status" value="1"/>
</dbReference>
<organism evidence="2 3">
    <name type="scientific">Flavobacterium branchiicola</name>
    <dbReference type="NCBI Taxonomy" id="1114875"/>
    <lineage>
        <taxon>Bacteria</taxon>
        <taxon>Pseudomonadati</taxon>
        <taxon>Bacteroidota</taxon>
        <taxon>Flavobacteriia</taxon>
        <taxon>Flavobacteriales</taxon>
        <taxon>Flavobacteriaceae</taxon>
        <taxon>Flavobacterium</taxon>
    </lineage>
</organism>
<dbReference type="Gene3D" id="3.40.50.980">
    <property type="match status" value="2"/>
</dbReference>
<evidence type="ECO:0000313" key="2">
    <source>
        <dbReference type="EMBL" id="MFC4749813.1"/>
    </source>
</evidence>
<dbReference type="InterPro" id="IPR020845">
    <property type="entry name" value="AMP-binding_CS"/>
</dbReference>
<dbReference type="InterPro" id="IPR025110">
    <property type="entry name" value="AMP-bd_C"/>
</dbReference>
<dbReference type="InterPro" id="IPR001242">
    <property type="entry name" value="Condensation_dom"/>
</dbReference>
<dbReference type="InterPro" id="IPR044894">
    <property type="entry name" value="TubC_N_sf"/>
</dbReference>
<proteinExistence type="predicted"/>
<name>A0ABV9PII9_9FLAO</name>
<dbReference type="Pfam" id="PF00501">
    <property type="entry name" value="AMP-binding"/>
    <property type="match status" value="1"/>
</dbReference>
<dbReference type="Pfam" id="PF00550">
    <property type="entry name" value="PP-binding"/>
    <property type="match status" value="1"/>
</dbReference>
<dbReference type="Gene3D" id="3.30.300.30">
    <property type="match status" value="1"/>
</dbReference>
<dbReference type="Proteomes" id="UP001595935">
    <property type="component" value="Unassembled WGS sequence"/>
</dbReference>
<dbReference type="Gene3D" id="3.30.559.10">
    <property type="entry name" value="Chloramphenicol acetyltransferase-like domain"/>
    <property type="match status" value="2"/>
</dbReference>
<keyword evidence="3" id="KW-1185">Reference proteome</keyword>
<dbReference type="InterPro" id="IPR036736">
    <property type="entry name" value="ACP-like_sf"/>
</dbReference>
<dbReference type="Gene3D" id="1.10.10.1830">
    <property type="entry name" value="Non-ribosomal peptide synthase, adenylation domain"/>
    <property type="match status" value="1"/>
</dbReference>
<dbReference type="Pfam" id="PF13193">
    <property type="entry name" value="AMP-binding_C"/>
    <property type="match status" value="1"/>
</dbReference>
<dbReference type="Gene3D" id="3.30.559.30">
    <property type="entry name" value="Nonribosomal peptide synthetase, condensation domain"/>
    <property type="match status" value="2"/>
</dbReference>
<dbReference type="SUPFAM" id="SSF56801">
    <property type="entry name" value="Acetyl-CoA synthetase-like"/>
    <property type="match status" value="1"/>
</dbReference>
<dbReference type="SUPFAM" id="SSF52777">
    <property type="entry name" value="CoA-dependent acyltransferases"/>
    <property type="match status" value="3"/>
</dbReference>
<accession>A0ABV9PII9</accession>
<comment type="caution">
    <text evidence="2">The sequence shown here is derived from an EMBL/GenBank/DDBJ whole genome shotgun (WGS) entry which is preliminary data.</text>
</comment>
<dbReference type="NCBIfam" id="TIGR01733">
    <property type="entry name" value="AA-adenyl-dom"/>
    <property type="match status" value="1"/>
</dbReference>
<dbReference type="SUPFAM" id="SSF47336">
    <property type="entry name" value="ACP-like"/>
    <property type="match status" value="1"/>
</dbReference>
<sequence>MEDLIKNLLRRLRDSDIYLKVNYNEELEITVKHGKIPSELVQEIREHKQDIISYLKSAENRSENKIEKARPAESYVTSSAQKSLWIVSQDEIASIAYNIPSYKLLQGVKDIAILKKAINAVIDRHEILRTVFKNDDQGELKQFILDFNALNFKAHHIDLREEEEREKSVFKYIQNDSYQPFDLEKGPLLRVAFLQISEESFYFYYNLHHIISDGWSNAILEKEVLAFYNFYLDGTAINLPELETQYKDYAVWENSLFESGKMESYKKFWTDKLAGELPRINLPANKQRPKFKTYNGHQFQAYIAADELAGTKKLLQKEGGTLFTSILAILKILLYKYTNERDITIGFPIVNRDEFNLQNQIGYYIKPLALRDYLSPEDTFSTFYQKLKKNTFLAFNNKQYPFQVLVNDLKLDYDPARNPLFDISLTFHNISSENQFNKNFDHTIIDDLGASKCKQDIEFHFQELGDHLSFMVNFNTDVYESEMIIRFMKHFKQILSTLVNNPDSPIDDLNYLTEVEKSKLIHDFNNTAVDYPKNNTLISLFQQQVKNIPDTIAVVFEDKALTYSELDLLSDRLAYNLQENYNIQKGDFIGVQLNRSEWFIVSILGILKAGAVYVPIDPHLPADRKAFIFEDADLKLLITETLFIFDLNFYEGHVFSIDVEFDGTLEVHYQQPKLSPDDLAYIIYTSGSTGNPKGVAIEHAGIVNTILSQIDIFELKNCKNSLQLASFSFDASISEIFITLLSGSSLYVLNDETRMDVKLFEKYIIENKIDIATITPAYLKLLDISSLKDLKVLISAGESAVYDKVVEYLQYGTFYNAYGPTETSICATIFKIEKDSKLNTVNIPIGKPIANTAIYILNEFLSPCSINVTGEIYIGGNGLARGYLNRTDLTKEKFIPNPFKEGELMYRSGDLGKWLPDGNVEFAERADDQVKIRGHRIELGEIENSISQIKGISHSVVVIRENEGDKFLVAYYVLNDVLDKKEIQSQLIKVLPDYMLPSYYIQLNSIPLTINGKIDKKALPAVKEDDLIKTAYVPATTTEEKVLADVWKLVLKCDTIGLKDNFYNLGGDSIKAISIVSNLKQQGYLLKIDYLLKNPILEDLSKLISKNSVEKSSSEKQIVASDHEKIWEIGDVIALSPNQKRFYKMKYSAVSFSFTMPYFNVFQFEEKFRIFLSHFPNLTIKYEENEDGVFQRYISANETKIKILVNKPEVNDEKQIYNTGKEFLLDKPFDLLHGELIRAFVVPDVSKLKATIFVALHHSLADAYTTDILVEQAVAYFEKDREIKKFHHPFQFIALQQQYLNSEEAFEKRMYLVENLEDQRLYNHVTKEIEREDFLEQEMIISGQEFKKIQEFSKDLNLPVSAIFNAFFLMILNKTGKEDQKLYQILVNNREREVKGLQTENILGVIDDVLIANYFNNDFDLSIEFIRNNYLQYLNDRIEQTIPYETIREDFRIASGIDLDRNVIGFLNFLISETEIDNVENTEKSTIKETKTDIGFDLSLVCKLFLNGITVKLVCKKHFYDENKNVLSLEQYVEEFLSVLAENQNINIADQYNK</sequence>
<dbReference type="PROSITE" id="PS00455">
    <property type="entry name" value="AMP_BINDING"/>
    <property type="match status" value="1"/>
</dbReference>
<dbReference type="InterPro" id="IPR000873">
    <property type="entry name" value="AMP-dep_synth/lig_dom"/>
</dbReference>
<dbReference type="CDD" id="cd05930">
    <property type="entry name" value="A_NRPS"/>
    <property type="match status" value="1"/>
</dbReference>
<dbReference type="CDD" id="cd19531">
    <property type="entry name" value="LCL_NRPS-like"/>
    <property type="match status" value="1"/>
</dbReference>
<dbReference type="InterPro" id="IPR023213">
    <property type="entry name" value="CAT-like_dom_sf"/>
</dbReference>
<dbReference type="PANTHER" id="PTHR45527">
    <property type="entry name" value="NONRIBOSOMAL PEPTIDE SYNTHETASE"/>
    <property type="match status" value="1"/>
</dbReference>
<dbReference type="InterPro" id="IPR009081">
    <property type="entry name" value="PP-bd_ACP"/>
</dbReference>